<evidence type="ECO:0000313" key="13">
    <source>
        <dbReference type="EnsemblMetazoa" id="AALFPA23_008644.P11705"/>
    </source>
</evidence>
<dbReference type="SUPFAM" id="SSF57667">
    <property type="entry name" value="beta-beta-alpha zinc fingers"/>
    <property type="match status" value="2"/>
</dbReference>
<feature type="compositionally biased region" description="Basic residues" evidence="9">
    <location>
        <begin position="286"/>
        <end position="297"/>
    </location>
</feature>
<accession>A0ABM1YFA5</accession>
<feature type="binding site" evidence="8">
    <location>
        <position position="140"/>
    </location>
    <ligand>
        <name>Zn(2+)</name>
        <dbReference type="ChEBI" id="CHEBI:29105"/>
    </ligand>
</feature>
<dbReference type="Gene3D" id="3.30.160.60">
    <property type="entry name" value="Classic Zinc Finger"/>
    <property type="match status" value="3"/>
</dbReference>
<feature type="binding site" evidence="8">
    <location>
        <position position="94"/>
    </location>
    <ligand>
        <name>Zn(2+)</name>
        <dbReference type="ChEBI" id="CHEBI:29105"/>
    </ligand>
</feature>
<feature type="domain" description="C2H2-type" evidence="10">
    <location>
        <begin position="409"/>
        <end position="432"/>
    </location>
</feature>
<feature type="domain" description="C2H2-type" evidence="10">
    <location>
        <begin position="466"/>
        <end position="493"/>
    </location>
</feature>
<dbReference type="InterPro" id="IPR012934">
    <property type="entry name" value="Znf_AD"/>
</dbReference>
<dbReference type="InterPro" id="IPR036236">
    <property type="entry name" value="Znf_C2H2_sf"/>
</dbReference>
<dbReference type="SMART" id="SM00980">
    <property type="entry name" value="THAP"/>
    <property type="match status" value="1"/>
</dbReference>
<dbReference type="InterPro" id="IPR013087">
    <property type="entry name" value="Znf_C2H2_type"/>
</dbReference>
<dbReference type="PROSITE" id="PS50950">
    <property type="entry name" value="ZF_THAP"/>
    <property type="match status" value="1"/>
</dbReference>
<dbReference type="SUPFAM" id="SSF57716">
    <property type="entry name" value="Glucocorticoid receptor-like (DNA-binding domain)"/>
    <property type="match status" value="1"/>
</dbReference>
<evidence type="ECO:0000259" key="12">
    <source>
        <dbReference type="PROSITE" id="PS51915"/>
    </source>
</evidence>
<dbReference type="InterPro" id="IPR006612">
    <property type="entry name" value="THAP_Znf"/>
</dbReference>
<dbReference type="PROSITE" id="PS51915">
    <property type="entry name" value="ZAD"/>
    <property type="match status" value="1"/>
</dbReference>
<feature type="binding site" evidence="8">
    <location>
        <position position="143"/>
    </location>
    <ligand>
        <name>Zn(2+)</name>
        <dbReference type="ChEBI" id="CHEBI:29105"/>
    </ligand>
</feature>
<evidence type="ECO:0000259" key="10">
    <source>
        <dbReference type="PROSITE" id="PS50157"/>
    </source>
</evidence>
<evidence type="ECO:0000256" key="8">
    <source>
        <dbReference type="PROSITE-ProRule" id="PRU01263"/>
    </source>
</evidence>
<keyword evidence="4 8" id="KW-0862">Zinc</keyword>
<sequence length="493" mass="56522">MRCSVPDCSYSSSCSTVDVCSFVRFPENEILRDRWLQAIQLGSGVMMDMQAASTFSSAPASICSWHFQDQSLSTYQEPSQFLDQNGKFAEVGSCRICLKFYHSHEMMSTDKKLQRKTISALVQKILGTSIMKADFLHKICEECLVKLDLCFRWIKDAKIAEVLYQQLATVVQSENFYIQGNADDDKSVSYKFDFCAQELLETVSQDENCVTFEIDLEPKIEDEEQTVTSNKSMEFVAIEKNSSEDHFLQEQPVKRKPGRPRKNPIIEPECNEIKTETDKPAEKGPPKRRGPQPKPKKPKQDYKYILARKCYICNTLLGTHAELIGHLTTNHAAKIDYTCAECNNKTFIKVTGYNHHLSFHDLEFRPEKCGHCKIGFSTVQALKVHQNRDHGTKHVILKVNRRSQKGKAYQCDSCGKTFRGAYQLREHDDYYHKKIYNSTCTVCNKAFPSKTLLQKHYIVHSGEKPYKCDWCGETYKNSSCLSSHVLKHQKAQT</sequence>
<organism evidence="13 14">
    <name type="scientific">Aedes albopictus</name>
    <name type="common">Asian tiger mosquito</name>
    <name type="synonym">Stegomyia albopicta</name>
    <dbReference type="NCBI Taxonomy" id="7160"/>
    <lineage>
        <taxon>Eukaryota</taxon>
        <taxon>Metazoa</taxon>
        <taxon>Ecdysozoa</taxon>
        <taxon>Arthropoda</taxon>
        <taxon>Hexapoda</taxon>
        <taxon>Insecta</taxon>
        <taxon>Pterygota</taxon>
        <taxon>Neoptera</taxon>
        <taxon>Endopterygota</taxon>
        <taxon>Diptera</taxon>
        <taxon>Nematocera</taxon>
        <taxon>Culicoidea</taxon>
        <taxon>Culicidae</taxon>
        <taxon>Culicinae</taxon>
        <taxon>Aedini</taxon>
        <taxon>Aedes</taxon>
        <taxon>Stegomyia</taxon>
    </lineage>
</organism>
<dbReference type="Proteomes" id="UP000069940">
    <property type="component" value="Unassembled WGS sequence"/>
</dbReference>
<dbReference type="PANTHER" id="PTHR24379:SF127">
    <property type="entry name" value="BLOODY FINGERS-RELATED"/>
    <property type="match status" value="1"/>
</dbReference>
<evidence type="ECO:0000256" key="2">
    <source>
        <dbReference type="ARBA" id="ARBA00022737"/>
    </source>
</evidence>
<feature type="region of interest" description="Disordered" evidence="9">
    <location>
        <begin position="246"/>
        <end position="300"/>
    </location>
</feature>
<evidence type="ECO:0000256" key="3">
    <source>
        <dbReference type="ARBA" id="ARBA00022771"/>
    </source>
</evidence>
<dbReference type="Pfam" id="PF00096">
    <property type="entry name" value="zf-C2H2"/>
    <property type="match status" value="3"/>
</dbReference>
<dbReference type="RefSeq" id="XP_019531001.3">
    <property type="nucleotide sequence ID" value="XM_019675456.3"/>
</dbReference>
<keyword evidence="1 8" id="KW-0479">Metal-binding</keyword>
<name>A0ABM1YFA5_AEDAL</name>
<evidence type="ECO:0000313" key="14">
    <source>
        <dbReference type="Proteomes" id="UP000069940"/>
    </source>
</evidence>
<dbReference type="SMART" id="SM00868">
    <property type="entry name" value="zf-AD"/>
    <property type="match status" value="1"/>
</dbReference>
<evidence type="ECO:0000256" key="6">
    <source>
        <dbReference type="PROSITE-ProRule" id="PRU00042"/>
    </source>
</evidence>
<evidence type="ECO:0000256" key="4">
    <source>
        <dbReference type="ARBA" id="ARBA00022833"/>
    </source>
</evidence>
<dbReference type="SMART" id="SM00355">
    <property type="entry name" value="ZnF_C2H2"/>
    <property type="match status" value="6"/>
</dbReference>
<reference evidence="13" key="2">
    <citation type="submission" date="2025-05" db="UniProtKB">
        <authorList>
            <consortium name="EnsemblMetazoa"/>
        </authorList>
    </citation>
    <scope>IDENTIFICATION</scope>
    <source>
        <strain evidence="13">Foshan</strain>
    </source>
</reference>
<evidence type="ECO:0000256" key="1">
    <source>
        <dbReference type="ARBA" id="ARBA00022723"/>
    </source>
</evidence>
<keyword evidence="5 7" id="KW-0238">DNA-binding</keyword>
<protein>
    <recommendedName>
        <fullName evidence="15">C2h2-type zn-finger protein</fullName>
    </recommendedName>
</protein>
<dbReference type="EnsemblMetazoa" id="AALFPA23_008644.R11705">
    <property type="protein sequence ID" value="AALFPA23_008644.P11705"/>
    <property type="gene ID" value="AALFPA23_008644"/>
</dbReference>
<feature type="compositionally biased region" description="Basic and acidic residues" evidence="9">
    <location>
        <begin position="271"/>
        <end position="285"/>
    </location>
</feature>
<evidence type="ECO:0000259" key="11">
    <source>
        <dbReference type="PROSITE" id="PS50950"/>
    </source>
</evidence>
<reference evidence="14" key="1">
    <citation type="journal article" date="2015" name="Proc. Natl. Acad. Sci. U.S.A.">
        <title>Genome sequence of the Asian Tiger mosquito, Aedes albopictus, reveals insights into its biology, genetics, and evolution.</title>
        <authorList>
            <person name="Chen X.G."/>
            <person name="Jiang X."/>
            <person name="Gu J."/>
            <person name="Xu M."/>
            <person name="Wu Y."/>
            <person name="Deng Y."/>
            <person name="Zhang C."/>
            <person name="Bonizzoni M."/>
            <person name="Dermauw W."/>
            <person name="Vontas J."/>
            <person name="Armbruster P."/>
            <person name="Huang X."/>
            <person name="Yang Y."/>
            <person name="Zhang H."/>
            <person name="He W."/>
            <person name="Peng H."/>
            <person name="Liu Y."/>
            <person name="Wu K."/>
            <person name="Chen J."/>
            <person name="Lirakis M."/>
            <person name="Topalis P."/>
            <person name="Van Leeuwen T."/>
            <person name="Hall A.B."/>
            <person name="Jiang X."/>
            <person name="Thorpe C."/>
            <person name="Mueller R.L."/>
            <person name="Sun C."/>
            <person name="Waterhouse R.M."/>
            <person name="Yan G."/>
            <person name="Tu Z.J."/>
            <person name="Fang X."/>
            <person name="James A.A."/>
        </authorList>
    </citation>
    <scope>NUCLEOTIDE SEQUENCE [LARGE SCALE GENOMIC DNA]</scope>
    <source>
        <strain evidence="14">Foshan</strain>
    </source>
</reference>
<feature type="domain" description="ZAD" evidence="12">
    <location>
        <begin position="92"/>
        <end position="167"/>
    </location>
</feature>
<evidence type="ECO:0000256" key="7">
    <source>
        <dbReference type="PROSITE-ProRule" id="PRU00309"/>
    </source>
</evidence>
<dbReference type="PROSITE" id="PS00028">
    <property type="entry name" value="ZINC_FINGER_C2H2_1"/>
    <property type="match status" value="3"/>
</dbReference>
<dbReference type="GeneID" id="109402744"/>
<evidence type="ECO:0000256" key="5">
    <source>
        <dbReference type="ARBA" id="ARBA00023125"/>
    </source>
</evidence>
<keyword evidence="2" id="KW-0677">Repeat</keyword>
<feature type="domain" description="C2H2-type" evidence="10">
    <location>
        <begin position="438"/>
        <end position="465"/>
    </location>
</feature>
<feature type="domain" description="THAP-type" evidence="11">
    <location>
        <begin position="1"/>
        <end position="91"/>
    </location>
</feature>
<evidence type="ECO:0000256" key="9">
    <source>
        <dbReference type="SAM" id="MobiDB-lite"/>
    </source>
</evidence>
<dbReference type="PROSITE" id="PS50157">
    <property type="entry name" value="ZINC_FINGER_C2H2_2"/>
    <property type="match status" value="3"/>
</dbReference>
<feature type="binding site" evidence="8">
    <location>
        <position position="97"/>
    </location>
    <ligand>
        <name>Zn(2+)</name>
        <dbReference type="ChEBI" id="CHEBI:29105"/>
    </ligand>
</feature>
<keyword evidence="3 6" id="KW-0863">Zinc-finger</keyword>
<proteinExistence type="predicted"/>
<dbReference type="Pfam" id="PF05485">
    <property type="entry name" value="THAP"/>
    <property type="match status" value="1"/>
</dbReference>
<keyword evidence="14" id="KW-1185">Reference proteome</keyword>
<dbReference type="PANTHER" id="PTHR24379">
    <property type="entry name" value="KRAB AND ZINC FINGER DOMAIN-CONTAINING"/>
    <property type="match status" value="1"/>
</dbReference>
<evidence type="ECO:0008006" key="15">
    <source>
        <dbReference type="Google" id="ProtNLM"/>
    </source>
</evidence>